<organism evidence="8 9">
    <name type="scientific">Pristionchus fissidentatus</name>
    <dbReference type="NCBI Taxonomy" id="1538716"/>
    <lineage>
        <taxon>Eukaryota</taxon>
        <taxon>Metazoa</taxon>
        <taxon>Ecdysozoa</taxon>
        <taxon>Nematoda</taxon>
        <taxon>Chromadorea</taxon>
        <taxon>Rhabditida</taxon>
        <taxon>Rhabditina</taxon>
        <taxon>Diplogasteromorpha</taxon>
        <taxon>Diplogasteroidea</taxon>
        <taxon>Neodiplogasteridae</taxon>
        <taxon>Pristionchus</taxon>
    </lineage>
</organism>
<reference evidence="8" key="1">
    <citation type="submission" date="2023-10" db="EMBL/GenBank/DDBJ databases">
        <title>Genome assembly of Pristionchus species.</title>
        <authorList>
            <person name="Yoshida K."/>
            <person name="Sommer R.J."/>
        </authorList>
    </citation>
    <scope>NUCLEOTIDE SEQUENCE</scope>
    <source>
        <strain evidence="8">RS5133</strain>
    </source>
</reference>
<dbReference type="InterPro" id="IPR011009">
    <property type="entry name" value="Kinase-like_dom_sf"/>
</dbReference>
<dbReference type="GO" id="GO:0005829">
    <property type="term" value="C:cytosol"/>
    <property type="evidence" value="ECO:0007669"/>
    <property type="project" value="TreeGrafter"/>
</dbReference>
<feature type="compositionally biased region" description="Basic and acidic residues" evidence="6">
    <location>
        <begin position="285"/>
        <end position="324"/>
    </location>
</feature>
<dbReference type="Pfam" id="PF00069">
    <property type="entry name" value="Pkinase"/>
    <property type="match status" value="1"/>
</dbReference>
<evidence type="ECO:0000256" key="4">
    <source>
        <dbReference type="ARBA" id="ARBA00022840"/>
    </source>
</evidence>
<feature type="binding site" evidence="5">
    <location>
        <position position="45"/>
    </location>
    <ligand>
        <name>ATP</name>
        <dbReference type="ChEBI" id="CHEBI:30616"/>
    </ligand>
</feature>
<dbReference type="PANTHER" id="PTHR24348">
    <property type="entry name" value="SERINE/THREONINE-PROTEIN KINASE UNC-51-RELATED"/>
    <property type="match status" value="1"/>
</dbReference>
<evidence type="ECO:0000256" key="5">
    <source>
        <dbReference type="PROSITE-ProRule" id="PRU10141"/>
    </source>
</evidence>
<dbReference type="InterPro" id="IPR045269">
    <property type="entry name" value="Atg1-like"/>
</dbReference>
<accession>A0AAV5VZL6</accession>
<dbReference type="SUPFAM" id="SSF56112">
    <property type="entry name" value="Protein kinase-like (PK-like)"/>
    <property type="match status" value="1"/>
</dbReference>
<dbReference type="PROSITE" id="PS50011">
    <property type="entry name" value="PROTEIN_KINASE_DOM"/>
    <property type="match status" value="1"/>
</dbReference>
<keyword evidence="3" id="KW-0418">Kinase</keyword>
<dbReference type="Proteomes" id="UP001432322">
    <property type="component" value="Unassembled WGS sequence"/>
</dbReference>
<proteinExistence type="predicted"/>
<evidence type="ECO:0000256" key="2">
    <source>
        <dbReference type="ARBA" id="ARBA00022741"/>
    </source>
</evidence>
<feature type="domain" description="Protein kinase" evidence="7">
    <location>
        <begin position="15"/>
        <end position="260"/>
    </location>
</feature>
<gene>
    <name evidence="8" type="ORF">PFISCL1PPCAC_16307</name>
</gene>
<evidence type="ECO:0000256" key="3">
    <source>
        <dbReference type="ARBA" id="ARBA00022777"/>
    </source>
</evidence>
<sequence>MRKAKSRDSFQLSDFELGDVIGEGGFGVVYKAIWKIKNEAVAIKKINSNQRSDRLRLEVENHQKSEHDNIVKFYGHFKENGEDYIVMELCQEGSIRSYIKNIVHGPLSRDQVVSVMFQLVNTLEYLHSKKLVHRDLTAGNILIKRFRDNGVPLVKICDFGLAKVMSVGRAAHTMAGTPGYMDPCVAKRGNYGKEVDLYSLGAVFYMMLTGDEPKPDRKGNSRNFPEIDTMDDDAADLLRSLTCPEDSRIKLEAVKQSEFMKCGRGENSMRSRSRDHPTSIHGRRASTDYKSTERRARNSIDHRDSLRERSKSRGALRERNRSPTETKQLYPSRSSSQLHEVNKESKQLPWPINIDRLAGKNVEGAGGYRLEVTSGTEVVLSKDRRDVMWIRVDPMGQAVGIVNCHRGHVTPCFRCVQSTSQLPSSLHPLYEIVLKLLEDIRWKVAKVIFNNSNICEGGVIRLMENGDLRMKDAKGTSFFMHANSQKVYEGDPRRSGKIVTDADRIAEIRKFRELCEVTAATIQRLGLPFPFTSYVPTEDTATVMRKGRDALRDQNRASVTSGTSTRPASVEPMSRPRSTASAYRRPAPETIMTNYSAPSGTNQYCDKENKPTKLVLLRAKDKTVRGVKDEESGVVLRMSTVKKHEYIFTENGHDQRFIFTGDFNSLPTTQRYLMTKLQDRQ</sequence>
<dbReference type="InterPro" id="IPR017441">
    <property type="entry name" value="Protein_kinase_ATP_BS"/>
</dbReference>
<evidence type="ECO:0000313" key="8">
    <source>
        <dbReference type="EMBL" id="GMT25010.1"/>
    </source>
</evidence>
<evidence type="ECO:0000256" key="6">
    <source>
        <dbReference type="SAM" id="MobiDB-lite"/>
    </source>
</evidence>
<keyword evidence="1" id="KW-0808">Transferase</keyword>
<feature type="compositionally biased region" description="Basic and acidic residues" evidence="6">
    <location>
        <begin position="262"/>
        <end position="278"/>
    </location>
</feature>
<name>A0AAV5VZL6_9BILA</name>
<comment type="caution">
    <text evidence="8">The sequence shown here is derived from an EMBL/GenBank/DDBJ whole genome shotgun (WGS) entry which is preliminary data.</text>
</comment>
<dbReference type="GO" id="GO:0000407">
    <property type="term" value="C:phagophore assembly site"/>
    <property type="evidence" value="ECO:0007669"/>
    <property type="project" value="TreeGrafter"/>
</dbReference>
<dbReference type="InterPro" id="IPR008266">
    <property type="entry name" value="Tyr_kinase_AS"/>
</dbReference>
<keyword evidence="2 5" id="KW-0547">Nucleotide-binding</keyword>
<dbReference type="GO" id="GO:0016020">
    <property type="term" value="C:membrane"/>
    <property type="evidence" value="ECO:0007669"/>
    <property type="project" value="TreeGrafter"/>
</dbReference>
<keyword evidence="4 5" id="KW-0067">ATP-binding</keyword>
<dbReference type="EMBL" id="BTSY01000004">
    <property type="protein sequence ID" value="GMT25010.1"/>
    <property type="molecule type" value="Genomic_DNA"/>
</dbReference>
<dbReference type="PROSITE" id="PS00109">
    <property type="entry name" value="PROTEIN_KINASE_TYR"/>
    <property type="match status" value="1"/>
</dbReference>
<feature type="region of interest" description="Disordered" evidence="6">
    <location>
        <begin position="550"/>
        <end position="582"/>
    </location>
</feature>
<dbReference type="Gene3D" id="1.10.510.10">
    <property type="entry name" value="Transferase(Phosphotransferase) domain 1"/>
    <property type="match status" value="1"/>
</dbReference>
<evidence type="ECO:0000256" key="1">
    <source>
        <dbReference type="ARBA" id="ARBA00022679"/>
    </source>
</evidence>
<dbReference type="PANTHER" id="PTHR24348:SF22">
    <property type="entry name" value="NON-SPECIFIC SERINE_THREONINE PROTEIN KINASE"/>
    <property type="match status" value="1"/>
</dbReference>
<dbReference type="InterPro" id="IPR000719">
    <property type="entry name" value="Prot_kinase_dom"/>
</dbReference>
<dbReference type="AlphaFoldDB" id="A0AAV5VZL6"/>
<evidence type="ECO:0000259" key="7">
    <source>
        <dbReference type="PROSITE" id="PS50011"/>
    </source>
</evidence>
<protein>
    <recommendedName>
        <fullName evidence="7">Protein kinase domain-containing protein</fullName>
    </recommendedName>
</protein>
<keyword evidence="9" id="KW-1185">Reference proteome</keyword>
<dbReference type="GO" id="GO:0005776">
    <property type="term" value="C:autophagosome"/>
    <property type="evidence" value="ECO:0007669"/>
    <property type="project" value="TreeGrafter"/>
</dbReference>
<dbReference type="GO" id="GO:0010506">
    <property type="term" value="P:regulation of autophagy"/>
    <property type="evidence" value="ECO:0007669"/>
    <property type="project" value="InterPro"/>
</dbReference>
<dbReference type="GO" id="GO:0005524">
    <property type="term" value="F:ATP binding"/>
    <property type="evidence" value="ECO:0007669"/>
    <property type="project" value="UniProtKB-UniRule"/>
</dbReference>
<evidence type="ECO:0000313" key="9">
    <source>
        <dbReference type="Proteomes" id="UP001432322"/>
    </source>
</evidence>
<dbReference type="GO" id="GO:0000045">
    <property type="term" value="P:autophagosome assembly"/>
    <property type="evidence" value="ECO:0007669"/>
    <property type="project" value="TreeGrafter"/>
</dbReference>
<feature type="compositionally biased region" description="Polar residues" evidence="6">
    <location>
        <begin position="556"/>
        <end position="567"/>
    </location>
</feature>
<feature type="compositionally biased region" description="Polar residues" evidence="6">
    <location>
        <begin position="325"/>
        <end position="339"/>
    </location>
</feature>
<dbReference type="PROSITE" id="PS00107">
    <property type="entry name" value="PROTEIN_KINASE_ATP"/>
    <property type="match status" value="1"/>
</dbReference>
<feature type="region of interest" description="Disordered" evidence="6">
    <location>
        <begin position="262"/>
        <end position="344"/>
    </location>
</feature>
<dbReference type="GO" id="GO:0004674">
    <property type="term" value="F:protein serine/threonine kinase activity"/>
    <property type="evidence" value="ECO:0007669"/>
    <property type="project" value="InterPro"/>
</dbReference>